<evidence type="ECO:0000313" key="3">
    <source>
        <dbReference type="EMBL" id="GCD77071.1"/>
    </source>
</evidence>
<accession>A0A401XJA9</accession>
<feature type="chain" id="PRO_5019279993" description="LysM domain-containing protein" evidence="1">
    <location>
        <begin position="27"/>
        <end position="647"/>
    </location>
</feature>
<feature type="domain" description="LysM" evidence="2">
    <location>
        <begin position="31"/>
        <end position="74"/>
    </location>
</feature>
<dbReference type="PANTHER" id="PTHR33734">
    <property type="entry name" value="LYSM DOMAIN-CONTAINING GPI-ANCHORED PROTEIN 2"/>
    <property type="match status" value="1"/>
</dbReference>
<dbReference type="Gene3D" id="3.10.350.10">
    <property type="entry name" value="LysM domain"/>
    <property type="match status" value="4"/>
</dbReference>
<dbReference type="InterPro" id="IPR018392">
    <property type="entry name" value="LysM"/>
</dbReference>
<comment type="caution">
    <text evidence="3">The sequence shown here is derived from an EMBL/GenBank/DDBJ whole genome shotgun (WGS) entry which is preliminary data.</text>
</comment>
<dbReference type="AlphaFoldDB" id="A0A401XJA9"/>
<dbReference type="SMART" id="SM00257">
    <property type="entry name" value="LysM"/>
    <property type="match status" value="4"/>
</dbReference>
<name>A0A401XJA9_9FLAO</name>
<evidence type="ECO:0000313" key="4">
    <source>
        <dbReference type="Proteomes" id="UP000286715"/>
    </source>
</evidence>
<reference evidence="3 4" key="1">
    <citation type="submission" date="2018-11" db="EMBL/GenBank/DDBJ databases">
        <title>Schleiferia aggregans sp. nov., a moderately thermophilic heterotrophic bacterium isolated from microbial mats at a terrestrial hot spring.</title>
        <authorList>
            <person name="Iino T."/>
            <person name="Ohkuma M."/>
            <person name="Haruta S."/>
        </authorList>
    </citation>
    <scope>NUCLEOTIDE SEQUENCE [LARGE SCALE GENOMIC DNA]</scope>
    <source>
        <strain evidence="3 4">LA</strain>
    </source>
</reference>
<proteinExistence type="predicted"/>
<evidence type="ECO:0000259" key="2">
    <source>
        <dbReference type="PROSITE" id="PS51782"/>
    </source>
</evidence>
<keyword evidence="1" id="KW-0732">Signal</keyword>
<dbReference type="InterPro" id="IPR036779">
    <property type="entry name" value="LysM_dom_sf"/>
</dbReference>
<dbReference type="PROSITE" id="PS51782">
    <property type="entry name" value="LYSM"/>
    <property type="match status" value="4"/>
</dbReference>
<dbReference type="CDD" id="cd00118">
    <property type="entry name" value="LysM"/>
    <property type="match status" value="3"/>
</dbReference>
<sequence length="647" mass="72673">MDWKKINKKLKTFTFLLTLLSLQVFAQESFKFHRVQPGETVFSISRQYNISVEDFYKFNPETRQGIKAGDVVMIPAAASPKDEAIDTNRFHVIIVQEGQTLYSISRQFNVPIDLIEANNTEIKDKVIRPGMRLLIPKNPKLAPVQLPEWVAEESAPPGFHRVKPGESLYSIARIYQLSVADLLNFNQISDSIIKPGQLLRVLPPAKNGKSSITASQAQNGSTSADSVRFTMHRVEEGETLSALARKYGIKVDDIERYNPELKQMPLKVGMLLLIPIKIPGNGGPALVEIKDSVIPEVADASSVEYVNYFGLLGKRRLRISLILPVNIDSDVRDLRPSDIIAMDYYLGVRTALENLTAQGYQFTLTVIELPESAADCSGLTSSVRGSDIVIGPFVPQQAKSFLENFPDAGKIPVILPFGTLNSSAEGSVWMQENEELEMRALAIAIQSYYSNQPVYFIYSEKEPKANQLNDQLRKYLTNKTVREVRLSSGLQGLNVVTDAAEAKVVVFFAEDNYLSSQFIDRMRRNKTNTLVISRKVLDNPLLEPRYLNQVNFLIAAPRYVHYTHPLVQSAAETIALQHKLEASDITLYAYQSTYDLLKSLTDSHYKAEFIQIKSTRRKGVFQNDAVQILTARNYKMVPLNSSNTQNQ</sequence>
<dbReference type="PANTHER" id="PTHR33734:SF22">
    <property type="entry name" value="MEMBRANE-BOUND LYTIC MUREIN TRANSGLYCOSYLASE D"/>
    <property type="match status" value="1"/>
</dbReference>
<dbReference type="GO" id="GO:0008932">
    <property type="term" value="F:lytic endotransglycosylase activity"/>
    <property type="evidence" value="ECO:0007669"/>
    <property type="project" value="TreeGrafter"/>
</dbReference>
<feature type="domain" description="LysM" evidence="2">
    <location>
        <begin position="230"/>
        <end position="274"/>
    </location>
</feature>
<dbReference type="EMBL" id="BHZE01000003">
    <property type="protein sequence ID" value="GCD77071.1"/>
    <property type="molecule type" value="Genomic_DNA"/>
</dbReference>
<evidence type="ECO:0000256" key="1">
    <source>
        <dbReference type="SAM" id="SignalP"/>
    </source>
</evidence>
<dbReference type="SUPFAM" id="SSF54106">
    <property type="entry name" value="LysM domain"/>
    <property type="match status" value="4"/>
</dbReference>
<dbReference type="Proteomes" id="UP000286715">
    <property type="component" value="Unassembled WGS sequence"/>
</dbReference>
<dbReference type="RefSeq" id="WP_160160500.1">
    <property type="nucleotide sequence ID" value="NZ_BHZE01000003.1"/>
</dbReference>
<dbReference type="Pfam" id="PF01476">
    <property type="entry name" value="LysM"/>
    <property type="match status" value="4"/>
</dbReference>
<dbReference type="OrthoDB" id="2149800at2"/>
<feature type="domain" description="LysM" evidence="2">
    <location>
        <begin position="158"/>
        <end position="201"/>
    </location>
</feature>
<protein>
    <recommendedName>
        <fullName evidence="2">LysM domain-containing protein</fullName>
    </recommendedName>
</protein>
<gene>
    <name evidence="3" type="ORF">JCM31826_05530</name>
</gene>
<keyword evidence="4" id="KW-1185">Reference proteome</keyword>
<feature type="signal peptide" evidence="1">
    <location>
        <begin position="1"/>
        <end position="26"/>
    </location>
</feature>
<organism evidence="3 4">
    <name type="scientific">Thermaurantimonas aggregans</name>
    <dbReference type="NCBI Taxonomy" id="2173829"/>
    <lineage>
        <taxon>Bacteria</taxon>
        <taxon>Pseudomonadati</taxon>
        <taxon>Bacteroidota</taxon>
        <taxon>Flavobacteriia</taxon>
        <taxon>Flavobacteriales</taxon>
        <taxon>Schleiferiaceae</taxon>
        <taxon>Thermaurantimonas</taxon>
    </lineage>
</organism>
<feature type="domain" description="LysM" evidence="2">
    <location>
        <begin position="91"/>
        <end position="135"/>
    </location>
</feature>